<dbReference type="OrthoDB" id="430340at2759"/>
<dbReference type="PROSITE" id="PS50026">
    <property type="entry name" value="EGF_3"/>
    <property type="match status" value="2"/>
</dbReference>
<dbReference type="Proteomes" id="UP000252519">
    <property type="component" value="Unassembled WGS sequence"/>
</dbReference>
<feature type="disulfide bond" evidence="4">
    <location>
        <begin position="58"/>
        <end position="67"/>
    </location>
</feature>
<dbReference type="InterPro" id="IPR000742">
    <property type="entry name" value="EGF"/>
</dbReference>
<keyword evidence="3 4" id="KW-1015">Disulfide bond</keyword>
<reference evidence="6 7" key="1">
    <citation type="submission" date="2014-10" db="EMBL/GenBank/DDBJ databases">
        <title>Draft genome of the hookworm Ancylostoma caninum.</title>
        <authorList>
            <person name="Mitreva M."/>
        </authorList>
    </citation>
    <scope>NUCLEOTIDE SEQUENCE [LARGE SCALE GENOMIC DNA]</scope>
    <source>
        <strain evidence="6 7">Baltimore</strain>
    </source>
</reference>
<feature type="disulfide bond" evidence="4">
    <location>
        <begin position="96"/>
        <end position="105"/>
    </location>
</feature>
<gene>
    <name evidence="6" type="ORF">ANCCAN_28698</name>
</gene>
<keyword evidence="7" id="KW-1185">Reference proteome</keyword>
<proteinExistence type="predicted"/>
<feature type="disulfide bond" evidence="4">
    <location>
        <begin position="74"/>
        <end position="84"/>
    </location>
</feature>
<evidence type="ECO:0000256" key="3">
    <source>
        <dbReference type="ARBA" id="ARBA00023157"/>
    </source>
</evidence>
<comment type="caution">
    <text evidence="6">The sequence shown here is derived from an EMBL/GenBank/DDBJ whole genome shotgun (WGS) entry which is preliminary data.</text>
</comment>
<evidence type="ECO:0000256" key="2">
    <source>
        <dbReference type="ARBA" id="ARBA00022737"/>
    </source>
</evidence>
<feature type="domain" description="EGF-like" evidence="5">
    <location>
        <begin position="70"/>
        <end position="106"/>
    </location>
</feature>
<dbReference type="SMART" id="SM00181">
    <property type="entry name" value="EGF"/>
    <property type="match status" value="2"/>
</dbReference>
<dbReference type="PROSITE" id="PS01186">
    <property type="entry name" value="EGF_2"/>
    <property type="match status" value="1"/>
</dbReference>
<protein>
    <submittedName>
        <fullName evidence="6">EGF-like domain protein</fullName>
    </submittedName>
</protein>
<dbReference type="GO" id="GO:0016020">
    <property type="term" value="C:membrane"/>
    <property type="evidence" value="ECO:0007669"/>
    <property type="project" value="UniProtKB-SubCell"/>
</dbReference>
<dbReference type="PROSITE" id="PS00022">
    <property type="entry name" value="EGF_1"/>
    <property type="match status" value="2"/>
</dbReference>
<keyword evidence="1 4" id="KW-0245">EGF-like domain</keyword>
<dbReference type="PANTHER" id="PTHR24049">
    <property type="entry name" value="CRUMBS FAMILY MEMBER"/>
    <property type="match status" value="1"/>
</dbReference>
<dbReference type="EMBL" id="JOJR01011210">
    <property type="protein sequence ID" value="RCN25588.1"/>
    <property type="molecule type" value="Genomic_DNA"/>
</dbReference>
<name>A0A368F1R0_ANCCA</name>
<dbReference type="Gene3D" id="2.10.25.10">
    <property type="entry name" value="Laminin"/>
    <property type="match status" value="2"/>
</dbReference>
<evidence type="ECO:0000313" key="7">
    <source>
        <dbReference type="Proteomes" id="UP000252519"/>
    </source>
</evidence>
<dbReference type="InterPro" id="IPR051022">
    <property type="entry name" value="Notch_Cell-Fate_Det"/>
</dbReference>
<keyword evidence="2" id="KW-0677">Repeat</keyword>
<sequence>MQIVLYPELLLIRSVMFSKICLFILLRLSLGGKGLLRCPLDFRCHNDGVCDPSGSCVCKPGWIGDMCELELIPCPTQPCANGECRTGADGWKYCQCDPRFEGEFCELDKDECALKICPADAECVNHVPKHKKD</sequence>
<evidence type="ECO:0000256" key="4">
    <source>
        <dbReference type="PROSITE-ProRule" id="PRU00076"/>
    </source>
</evidence>
<accession>A0A368F1R0</accession>
<feature type="domain" description="EGF-like" evidence="5">
    <location>
        <begin position="34"/>
        <end position="68"/>
    </location>
</feature>
<dbReference type="STRING" id="29170.A0A368F1R0"/>
<feature type="non-terminal residue" evidence="6">
    <location>
        <position position="133"/>
    </location>
</feature>
<dbReference type="AlphaFoldDB" id="A0A368F1R0"/>
<dbReference type="PANTHER" id="PTHR24049:SF35">
    <property type="entry name" value="EGF-LIKE DOMAIN-CONTAINING PROTEIN"/>
    <property type="match status" value="1"/>
</dbReference>
<organism evidence="6 7">
    <name type="scientific">Ancylostoma caninum</name>
    <name type="common">Dog hookworm</name>
    <dbReference type="NCBI Taxonomy" id="29170"/>
    <lineage>
        <taxon>Eukaryota</taxon>
        <taxon>Metazoa</taxon>
        <taxon>Ecdysozoa</taxon>
        <taxon>Nematoda</taxon>
        <taxon>Chromadorea</taxon>
        <taxon>Rhabditida</taxon>
        <taxon>Rhabditina</taxon>
        <taxon>Rhabditomorpha</taxon>
        <taxon>Strongyloidea</taxon>
        <taxon>Ancylostomatidae</taxon>
        <taxon>Ancylostomatinae</taxon>
        <taxon>Ancylostoma</taxon>
    </lineage>
</organism>
<evidence type="ECO:0000259" key="5">
    <source>
        <dbReference type="PROSITE" id="PS50026"/>
    </source>
</evidence>
<evidence type="ECO:0000256" key="1">
    <source>
        <dbReference type="ARBA" id="ARBA00022536"/>
    </source>
</evidence>
<evidence type="ECO:0000313" key="6">
    <source>
        <dbReference type="EMBL" id="RCN25588.1"/>
    </source>
</evidence>
<dbReference type="SUPFAM" id="SSF57196">
    <property type="entry name" value="EGF/Laminin"/>
    <property type="match status" value="2"/>
</dbReference>
<dbReference type="Pfam" id="PF23106">
    <property type="entry name" value="EGF_Teneurin"/>
    <property type="match status" value="1"/>
</dbReference>
<comment type="caution">
    <text evidence="4">Lacks conserved residue(s) required for the propagation of feature annotation.</text>
</comment>